<evidence type="ECO:0000256" key="1">
    <source>
        <dbReference type="SAM" id="Coils"/>
    </source>
</evidence>
<keyword evidence="3" id="KW-1185">Reference proteome</keyword>
<comment type="caution">
    <text evidence="2">The sequence shown here is derived from an EMBL/GenBank/DDBJ whole genome shotgun (WGS) entry which is preliminary data.</text>
</comment>
<keyword evidence="1" id="KW-0175">Coiled coil</keyword>
<protein>
    <submittedName>
        <fullName evidence="2">Uncharacterized protein</fullName>
    </submittedName>
</protein>
<organism evidence="2 3">
    <name type="scientific">Pinctada imbricata</name>
    <name type="common">Atlantic pearl-oyster</name>
    <name type="synonym">Pinctada martensii</name>
    <dbReference type="NCBI Taxonomy" id="66713"/>
    <lineage>
        <taxon>Eukaryota</taxon>
        <taxon>Metazoa</taxon>
        <taxon>Spiralia</taxon>
        <taxon>Lophotrochozoa</taxon>
        <taxon>Mollusca</taxon>
        <taxon>Bivalvia</taxon>
        <taxon>Autobranchia</taxon>
        <taxon>Pteriomorphia</taxon>
        <taxon>Pterioida</taxon>
        <taxon>Pterioidea</taxon>
        <taxon>Pteriidae</taxon>
        <taxon>Pinctada</taxon>
    </lineage>
</organism>
<proteinExistence type="predicted"/>
<dbReference type="Proteomes" id="UP001186944">
    <property type="component" value="Unassembled WGS sequence"/>
</dbReference>
<reference evidence="2" key="1">
    <citation type="submission" date="2019-08" db="EMBL/GenBank/DDBJ databases">
        <title>The improved chromosome-level genome for the pearl oyster Pinctada fucata martensii using PacBio sequencing and Hi-C.</title>
        <authorList>
            <person name="Zheng Z."/>
        </authorList>
    </citation>
    <scope>NUCLEOTIDE SEQUENCE</scope>
    <source>
        <strain evidence="2">ZZ-2019</strain>
        <tissue evidence="2">Adductor muscle</tissue>
    </source>
</reference>
<evidence type="ECO:0000313" key="2">
    <source>
        <dbReference type="EMBL" id="KAK3109085.1"/>
    </source>
</evidence>
<evidence type="ECO:0000313" key="3">
    <source>
        <dbReference type="Proteomes" id="UP001186944"/>
    </source>
</evidence>
<feature type="coiled-coil region" evidence="1">
    <location>
        <begin position="1"/>
        <end position="57"/>
    </location>
</feature>
<sequence length="217" mass="25124">MNAQKQEFDSKIKEIEEKNEKIKGNLQDQIDGLTMENEALREKMAEKNKQIMEQKAVITDAMKIAQVRSNYNEKYPRKTNVKIYGLKEEPKENSSVEVIRMLKEAANVDLCDEEIVAAHRIPGRAGQIRPILLKVKNTAVKSRIMRKRSTIKNLSRGLRLADDVTRLNSTLIDRLNNHDLIESAWYFNGSVYAKSVNSDRRIQFDIYDDITRKVNSR</sequence>
<dbReference type="Gene3D" id="3.30.70.1820">
    <property type="entry name" value="L1 transposable element, RRM domain"/>
    <property type="match status" value="1"/>
</dbReference>
<gene>
    <name evidence="2" type="ORF">FSP39_022691</name>
</gene>
<accession>A0AA88YUK2</accession>
<name>A0AA88YUK2_PINIB</name>
<dbReference type="AlphaFoldDB" id="A0AA88YUK2"/>
<dbReference type="EMBL" id="VSWD01000001">
    <property type="protein sequence ID" value="KAK3109085.1"/>
    <property type="molecule type" value="Genomic_DNA"/>
</dbReference>